<dbReference type="RefSeq" id="WP_263747350.1">
    <property type="nucleotide sequence ID" value="NZ_JAOWRF010000279.1"/>
</dbReference>
<reference evidence="1 2" key="1">
    <citation type="submission" date="2022-10" db="EMBL/GenBank/DDBJ databases">
        <title>Identification of biosynthetic pathway for the production of the potent trypsin inhibitor radiosumin.</title>
        <authorList>
            <person name="Fewer D.P."/>
            <person name="Delbaje E."/>
            <person name="Ouyang X."/>
            <person name="Agostino P.D."/>
            <person name="Wahlsten M."/>
            <person name="Jokela J."/>
            <person name="Permi P."/>
            <person name="Haapaniemi E."/>
            <person name="Koistinen H."/>
        </authorList>
    </citation>
    <scope>NUCLEOTIDE SEQUENCE [LARGE SCALE GENOMIC DNA]</scope>
    <source>
        <strain evidence="1 2">NIES-515</strain>
    </source>
</reference>
<proteinExistence type="predicted"/>
<gene>
    <name evidence="1" type="ORF">OGM63_19660</name>
</gene>
<name>A0ABT3B2U7_9CYAN</name>
<accession>A0ABT3B2U7</accession>
<dbReference type="Proteomes" id="UP001526143">
    <property type="component" value="Unassembled WGS sequence"/>
</dbReference>
<evidence type="ECO:0000313" key="1">
    <source>
        <dbReference type="EMBL" id="MCV3215701.1"/>
    </source>
</evidence>
<organism evidence="1 2">
    <name type="scientific">Plectonema radiosum NIES-515</name>
    <dbReference type="NCBI Taxonomy" id="2986073"/>
    <lineage>
        <taxon>Bacteria</taxon>
        <taxon>Bacillati</taxon>
        <taxon>Cyanobacteriota</taxon>
        <taxon>Cyanophyceae</taxon>
        <taxon>Oscillatoriophycideae</taxon>
        <taxon>Oscillatoriales</taxon>
        <taxon>Microcoleaceae</taxon>
        <taxon>Plectonema</taxon>
    </lineage>
</organism>
<evidence type="ECO:0000313" key="2">
    <source>
        <dbReference type="Proteomes" id="UP001526143"/>
    </source>
</evidence>
<sequence length="59" mass="6646">MFTGFVPIVGKKCQILSIRLRRQELYLLNLCKPRPSLDILPVKLPLEAVQVESAVAIKV</sequence>
<protein>
    <submittedName>
        <fullName evidence="1">Uncharacterized protein</fullName>
    </submittedName>
</protein>
<keyword evidence="2" id="KW-1185">Reference proteome</keyword>
<comment type="caution">
    <text evidence="1">The sequence shown here is derived from an EMBL/GenBank/DDBJ whole genome shotgun (WGS) entry which is preliminary data.</text>
</comment>
<dbReference type="EMBL" id="JAOWRF010000279">
    <property type="protein sequence ID" value="MCV3215701.1"/>
    <property type="molecule type" value="Genomic_DNA"/>
</dbReference>